<feature type="compositionally biased region" description="Polar residues" evidence="5">
    <location>
        <begin position="594"/>
        <end position="621"/>
    </location>
</feature>
<evidence type="ECO:0000259" key="6">
    <source>
        <dbReference type="PROSITE" id="PS50011"/>
    </source>
</evidence>
<evidence type="ECO:0000256" key="2">
    <source>
        <dbReference type="ARBA" id="ARBA00022741"/>
    </source>
</evidence>
<evidence type="ECO:0000313" key="8">
    <source>
        <dbReference type="Proteomes" id="UP000323300"/>
    </source>
</evidence>
<feature type="compositionally biased region" description="Low complexity" evidence="5">
    <location>
        <begin position="550"/>
        <end position="560"/>
    </location>
</feature>
<protein>
    <submittedName>
        <fullName evidence="7">Serine/threonine protein kinase</fullName>
    </submittedName>
</protein>
<evidence type="ECO:0000256" key="5">
    <source>
        <dbReference type="SAM" id="MobiDB-lite"/>
    </source>
</evidence>
<feature type="domain" description="Protein kinase" evidence="6">
    <location>
        <begin position="43"/>
        <end position="302"/>
    </location>
</feature>
<reference evidence="7 8" key="1">
    <citation type="submission" date="2016-10" db="EMBL/GenBank/DDBJ databases">
        <authorList>
            <person name="Varghese N."/>
            <person name="Submissions S."/>
        </authorList>
    </citation>
    <scope>NUCLEOTIDE SEQUENCE [LARGE SCALE GENOMIC DNA]</scope>
    <source>
        <strain evidence="7 8">DSM 21822</strain>
    </source>
</reference>
<dbReference type="CDD" id="cd14014">
    <property type="entry name" value="STKc_PknB_like"/>
    <property type="match status" value="1"/>
</dbReference>
<dbReference type="Gene3D" id="3.30.200.20">
    <property type="entry name" value="Phosphorylase Kinase, domain 1"/>
    <property type="match status" value="1"/>
</dbReference>
<dbReference type="PANTHER" id="PTHR43289">
    <property type="entry name" value="MITOGEN-ACTIVATED PROTEIN KINASE KINASE KINASE 20-RELATED"/>
    <property type="match status" value="1"/>
</dbReference>
<dbReference type="SUPFAM" id="SSF56112">
    <property type="entry name" value="Protein kinase-like (PK-like)"/>
    <property type="match status" value="1"/>
</dbReference>
<evidence type="ECO:0000313" key="7">
    <source>
        <dbReference type="EMBL" id="SFL02717.1"/>
    </source>
</evidence>
<feature type="compositionally biased region" description="Polar residues" evidence="5">
    <location>
        <begin position="575"/>
        <end position="584"/>
    </location>
</feature>
<keyword evidence="3 7" id="KW-0418">Kinase</keyword>
<keyword evidence="8" id="KW-1185">Reference proteome</keyword>
<dbReference type="OrthoDB" id="9801841at2"/>
<dbReference type="InterPro" id="IPR011009">
    <property type="entry name" value="Kinase-like_dom_sf"/>
</dbReference>
<dbReference type="EMBL" id="FOSL01000024">
    <property type="protein sequence ID" value="SFL02717.1"/>
    <property type="molecule type" value="Genomic_DNA"/>
</dbReference>
<name>A0A1I4EDQ0_9HYPH</name>
<keyword evidence="2" id="KW-0547">Nucleotide-binding</keyword>
<dbReference type="GO" id="GO:0005524">
    <property type="term" value="F:ATP binding"/>
    <property type="evidence" value="ECO:0007669"/>
    <property type="project" value="UniProtKB-KW"/>
</dbReference>
<dbReference type="PROSITE" id="PS50011">
    <property type="entry name" value="PROTEIN_KINASE_DOM"/>
    <property type="match status" value="1"/>
</dbReference>
<dbReference type="GO" id="GO:0004674">
    <property type="term" value="F:protein serine/threonine kinase activity"/>
    <property type="evidence" value="ECO:0007669"/>
    <property type="project" value="UniProtKB-KW"/>
</dbReference>
<feature type="compositionally biased region" description="Polar residues" evidence="5">
    <location>
        <begin position="496"/>
        <end position="507"/>
    </location>
</feature>
<dbReference type="PANTHER" id="PTHR43289:SF34">
    <property type="entry name" value="SERINE_THREONINE-PROTEIN KINASE YBDM-RELATED"/>
    <property type="match status" value="1"/>
</dbReference>
<keyword evidence="1" id="KW-0808">Transferase</keyword>
<dbReference type="Pfam" id="PF00069">
    <property type="entry name" value="Pkinase"/>
    <property type="match status" value="1"/>
</dbReference>
<sequence length="858" mass="90281">MAVPPVLAPTGLKAEAVSDNDDKTRILPDMAKTGVGTQLSGIYELDERIACGGMGEVYRGHNIQTGDHVAIKIVLPEFARDQTILSLFRKEATILNHLSHDAIVRYHVFTIDPGIGRPYLAMEFVDGQSLFDVMRRGAMSTEDVRKLCHRLASGLSFVHEAGAVHRDLSPDNVILPGGKVERAKIIDFGIARSATVGGETLIGGKFAGKYNYVSPEQLGLYGGEVSERSDIYSLGLVLAAALRGQPLEMSGSQFEIVEKRRVVPDLSGIDEELRPMIEEMLQPDPHDRPTAAEIAEMTRSVVSLGDTLTPRSKAPRERGTVQPQPVSPDPWVETGTSSTADDPAAPPAPPKATEEPNFVPHRPPALLSQPRPAAVTPPVRPPTPPPATNIRNMVIAAAAAMVVLLGGGAYFGGFLTPPPASNGDAVPQLTPDLSKPETVAPTSQPVENTTPPETQTQNKEPPSGETASGQNQDASLPVAPAANSQTGSTPPALPTGKTSDQPESATSPADVRPETEVSSASSAKLRDNSASQGEKGPQSETAGQPPATPPTNKTATNQPKQSNPTPIPDRLQPKQLETTANQGSEAPRAGNAPTAANDQPTVTNGQVTNPASDGQGDTNVAINIPEPGLPTLQPDVPTQSQPPTKTIDGVAQRISWLRDYIGGDCFYAAATSATDKAIEIEGFGTTVEPFMQMLEAFRDKFQLEPDVSVRLIEPAQCEVTQFLHALGPSSAEKPHLSLAQTSVPDGSPVSGTLEIAGGSRASLLLIDHKGMVFNLDERVVVEAGKASFSIPIGLGDADKASGKAVPQIIIAVIGSSDIDAATFSNPVPATVAFPKILAEIREKGGEFSATAKYFQLGG</sequence>
<evidence type="ECO:0000256" key="3">
    <source>
        <dbReference type="ARBA" id="ARBA00022777"/>
    </source>
</evidence>
<keyword evidence="7" id="KW-0723">Serine/threonine-protein kinase</keyword>
<feature type="region of interest" description="Disordered" evidence="5">
    <location>
        <begin position="299"/>
        <end position="385"/>
    </location>
</feature>
<evidence type="ECO:0000256" key="4">
    <source>
        <dbReference type="ARBA" id="ARBA00022840"/>
    </source>
</evidence>
<evidence type="ECO:0000256" key="1">
    <source>
        <dbReference type="ARBA" id="ARBA00022679"/>
    </source>
</evidence>
<keyword evidence="4" id="KW-0067">ATP-binding</keyword>
<feature type="compositionally biased region" description="Polar residues" evidence="5">
    <location>
        <begin position="516"/>
        <end position="542"/>
    </location>
</feature>
<dbReference type="Gene3D" id="1.10.510.10">
    <property type="entry name" value="Transferase(Phosphotransferase) domain 1"/>
    <property type="match status" value="1"/>
</dbReference>
<dbReference type="Proteomes" id="UP000323300">
    <property type="component" value="Unassembled WGS sequence"/>
</dbReference>
<accession>A0A1I4EDQ0</accession>
<gene>
    <name evidence="7" type="ORF">SAMN04488498_12450</name>
</gene>
<proteinExistence type="predicted"/>
<dbReference type="InterPro" id="IPR000719">
    <property type="entry name" value="Prot_kinase_dom"/>
</dbReference>
<organism evidence="7 8">
    <name type="scientific">Neomesorhizobium albiziae</name>
    <dbReference type="NCBI Taxonomy" id="335020"/>
    <lineage>
        <taxon>Bacteria</taxon>
        <taxon>Pseudomonadati</taxon>
        <taxon>Pseudomonadota</taxon>
        <taxon>Alphaproteobacteria</taxon>
        <taxon>Hyphomicrobiales</taxon>
        <taxon>Phyllobacteriaceae</taxon>
        <taxon>Neomesorhizobium</taxon>
    </lineage>
</organism>
<dbReference type="AlphaFoldDB" id="A0A1I4EDQ0"/>
<feature type="compositionally biased region" description="Polar residues" evidence="5">
    <location>
        <begin position="440"/>
        <end position="474"/>
    </location>
</feature>
<feature type="region of interest" description="Disordered" evidence="5">
    <location>
        <begin position="422"/>
        <end position="646"/>
    </location>
</feature>